<gene>
    <name evidence="2" type="ORF">ANCCAN_04032</name>
</gene>
<dbReference type="PANTHER" id="PTHR23021">
    <property type="entry name" value="SERPENTINE RECEPTOR, CLASS T"/>
    <property type="match status" value="1"/>
</dbReference>
<proteinExistence type="predicted"/>
<feature type="transmembrane region" description="Helical" evidence="1">
    <location>
        <begin position="38"/>
        <end position="59"/>
    </location>
</feature>
<dbReference type="EMBL" id="JOJR01000029">
    <property type="protein sequence ID" value="RCN49790.1"/>
    <property type="molecule type" value="Genomic_DNA"/>
</dbReference>
<evidence type="ECO:0000313" key="2">
    <source>
        <dbReference type="EMBL" id="RCN49790.1"/>
    </source>
</evidence>
<dbReference type="STRING" id="29170.A0A368H3E8"/>
<evidence type="ECO:0000256" key="1">
    <source>
        <dbReference type="SAM" id="Phobius"/>
    </source>
</evidence>
<dbReference type="InterPro" id="IPR019425">
    <property type="entry name" value="7TM_GPCR_serpentine_rcpt_Srt"/>
</dbReference>
<keyword evidence="1" id="KW-0472">Membrane</keyword>
<dbReference type="Proteomes" id="UP000252519">
    <property type="component" value="Unassembled WGS sequence"/>
</dbReference>
<dbReference type="OrthoDB" id="5849708at2759"/>
<keyword evidence="1" id="KW-0812">Transmembrane</keyword>
<dbReference type="AlphaFoldDB" id="A0A368H3E8"/>
<reference evidence="2 3" key="1">
    <citation type="submission" date="2014-10" db="EMBL/GenBank/DDBJ databases">
        <title>Draft genome of the hookworm Ancylostoma caninum.</title>
        <authorList>
            <person name="Mitreva M."/>
        </authorList>
    </citation>
    <scope>NUCLEOTIDE SEQUENCE [LARGE SCALE GENOMIC DNA]</scope>
    <source>
        <strain evidence="2 3">Baltimore</strain>
    </source>
</reference>
<protein>
    <submittedName>
        <fullName evidence="2">Uncharacterized protein</fullName>
    </submittedName>
</protein>
<dbReference type="PANTHER" id="PTHR23021:SF11">
    <property type="entry name" value="SERPENTINE RECEPTOR, CLASS T"/>
    <property type="match status" value="1"/>
</dbReference>
<keyword evidence="1" id="KW-1133">Transmembrane helix</keyword>
<keyword evidence="3" id="KW-1185">Reference proteome</keyword>
<comment type="caution">
    <text evidence="2">The sequence shown here is derived from an EMBL/GenBank/DDBJ whole genome shotgun (WGS) entry which is preliminary data.</text>
</comment>
<sequence length="139" mass="16088">MSFYLNWPWIIDEHDYNCSSRTVAEWLSRGTVNEIQGMYFAITGAIFLTVYVLCLIAMYRGPLIKIPCYQLMFYNGIVDVLDLIRGSVFCSDPVIEQIAGHLVWRNVVLHFNFPSDTQHNNCGYSRNVLHCPLYIRGDQ</sequence>
<dbReference type="Pfam" id="PF10321">
    <property type="entry name" value="7TM_GPCR_Srt"/>
    <property type="match status" value="1"/>
</dbReference>
<evidence type="ECO:0000313" key="3">
    <source>
        <dbReference type="Proteomes" id="UP000252519"/>
    </source>
</evidence>
<organism evidence="2 3">
    <name type="scientific">Ancylostoma caninum</name>
    <name type="common">Dog hookworm</name>
    <dbReference type="NCBI Taxonomy" id="29170"/>
    <lineage>
        <taxon>Eukaryota</taxon>
        <taxon>Metazoa</taxon>
        <taxon>Ecdysozoa</taxon>
        <taxon>Nematoda</taxon>
        <taxon>Chromadorea</taxon>
        <taxon>Rhabditida</taxon>
        <taxon>Rhabditina</taxon>
        <taxon>Rhabditomorpha</taxon>
        <taxon>Strongyloidea</taxon>
        <taxon>Ancylostomatidae</taxon>
        <taxon>Ancylostomatinae</taxon>
        <taxon>Ancylostoma</taxon>
    </lineage>
</organism>
<name>A0A368H3E8_ANCCA</name>
<accession>A0A368H3E8</accession>